<proteinExistence type="predicted"/>
<sequence length="352" mass="38830">MKRHPFTAALLALAFGLVTGLLGAQPAHAQQDAISVAPADPATSPLRCLQQPDIPLEYPAEARRLQIDGMVRVGLSFTAPDRPPEVELLARFADDRFVNAVRERIAAYRLPCLAAGQGTVRAVQTFVFRLREPVPVRWTTPVEIDDPARARAMSACLRTPPEELLVHASRFDRKTVGNIMVRMTFTAPDEPPQVQALYASTSGSTQEAILDWTRSYRLPCLAAGERPVSFVQHFIFHAGGAGRANFKDEVTLGEFLSNIKDIRQQQVEFDFNTMNCPFTVAWTLGKPALANRVGEVGSERDRNRAEFLAWLAGLEMDLTPERFERLLGRMVKIKVACGTLRLQPATTAAAAP</sequence>
<evidence type="ECO:0000256" key="1">
    <source>
        <dbReference type="SAM" id="SignalP"/>
    </source>
</evidence>
<protein>
    <recommendedName>
        <fullName evidence="2">TonB C-terminal domain-containing protein</fullName>
    </recommendedName>
</protein>
<organism evidence="3 4">
    <name type="scientific">Roseateles chitinivorans</name>
    <dbReference type="NCBI Taxonomy" id="2917965"/>
    <lineage>
        <taxon>Bacteria</taxon>
        <taxon>Pseudomonadati</taxon>
        <taxon>Pseudomonadota</taxon>
        <taxon>Betaproteobacteria</taxon>
        <taxon>Burkholderiales</taxon>
        <taxon>Sphaerotilaceae</taxon>
        <taxon>Roseateles</taxon>
    </lineage>
</organism>
<reference evidence="3 4" key="1">
    <citation type="submission" date="2017-11" db="EMBL/GenBank/DDBJ databases">
        <title>Draft genome sequence of Mitsuaria sp. HWN-4.</title>
        <authorList>
            <person name="Gundlapally S.R."/>
        </authorList>
    </citation>
    <scope>NUCLEOTIDE SEQUENCE [LARGE SCALE GENOMIC DNA]</scope>
    <source>
        <strain evidence="3 4">HWN-4</strain>
    </source>
</reference>
<feature type="signal peptide" evidence="1">
    <location>
        <begin position="1"/>
        <end position="29"/>
    </location>
</feature>
<gene>
    <name evidence="3" type="ORF">CS062_16800</name>
</gene>
<evidence type="ECO:0000313" key="4">
    <source>
        <dbReference type="Proteomes" id="UP000231501"/>
    </source>
</evidence>
<dbReference type="RefSeq" id="WP_099862756.1">
    <property type="nucleotide sequence ID" value="NZ_PEOG01000047.1"/>
</dbReference>
<name>A0A2G9C913_9BURK</name>
<evidence type="ECO:0000313" key="3">
    <source>
        <dbReference type="EMBL" id="PIM52039.1"/>
    </source>
</evidence>
<dbReference type="OrthoDB" id="8896829at2"/>
<feature type="domain" description="TonB C-terminal" evidence="2">
    <location>
        <begin position="43"/>
        <end position="137"/>
    </location>
</feature>
<accession>A0A2G9C913</accession>
<dbReference type="AlphaFoldDB" id="A0A2G9C913"/>
<feature type="chain" id="PRO_5013870008" description="TonB C-terminal domain-containing protein" evidence="1">
    <location>
        <begin position="30"/>
        <end position="352"/>
    </location>
</feature>
<dbReference type="Proteomes" id="UP000231501">
    <property type="component" value="Unassembled WGS sequence"/>
</dbReference>
<dbReference type="GO" id="GO:0055085">
    <property type="term" value="P:transmembrane transport"/>
    <property type="evidence" value="ECO:0007669"/>
    <property type="project" value="InterPro"/>
</dbReference>
<evidence type="ECO:0000259" key="2">
    <source>
        <dbReference type="PROSITE" id="PS52015"/>
    </source>
</evidence>
<keyword evidence="4" id="KW-1185">Reference proteome</keyword>
<keyword evidence="1" id="KW-0732">Signal</keyword>
<dbReference type="PROSITE" id="PS52015">
    <property type="entry name" value="TONB_CTD"/>
    <property type="match status" value="1"/>
</dbReference>
<dbReference type="EMBL" id="PEOG01000047">
    <property type="protein sequence ID" value="PIM52039.1"/>
    <property type="molecule type" value="Genomic_DNA"/>
</dbReference>
<dbReference type="InterPro" id="IPR037682">
    <property type="entry name" value="TonB_C"/>
</dbReference>
<comment type="caution">
    <text evidence="3">The sequence shown here is derived from an EMBL/GenBank/DDBJ whole genome shotgun (WGS) entry which is preliminary data.</text>
</comment>